<keyword evidence="1" id="KW-1133">Transmembrane helix</keyword>
<sequence length="137" mass="15614">MMNFIKKSLGLLNAAEGFIHIFIACIGFWGIFATGIYDWRIISAPAINLVLGVFSIFTGYILLYDKVGILKKILAILNTLEGIIHIVVALIGYWGIFAYMVFDWRIWATPTEHLFFGLFSILTGYILGKNHHHHHHH</sequence>
<name>G3MBB8_9CAUD</name>
<keyword evidence="1" id="KW-0472">Membrane</keyword>
<organism evidence="2 3">
    <name type="scientific">Bacillus phage G</name>
    <dbReference type="NCBI Taxonomy" id="2884420"/>
    <lineage>
        <taxon>Viruses</taxon>
        <taxon>Duplodnaviria</taxon>
        <taxon>Heunggongvirae</taxon>
        <taxon>Uroviricota</taxon>
        <taxon>Caudoviricetes</taxon>
        <taxon>Donellivirus</taxon>
        <taxon>Donellivirus gee</taxon>
    </lineage>
</organism>
<dbReference type="RefSeq" id="YP_009015359.1">
    <property type="nucleotide sequence ID" value="NC_023719.1"/>
</dbReference>
<accession>G3MBB8</accession>
<keyword evidence="3" id="KW-1185">Reference proteome</keyword>
<dbReference type="Proteomes" id="UP000009273">
    <property type="component" value="Segment"/>
</dbReference>
<keyword evidence="1" id="KW-0812">Transmembrane</keyword>
<evidence type="ECO:0000313" key="3">
    <source>
        <dbReference type="Proteomes" id="UP000009273"/>
    </source>
</evidence>
<dbReference type="GeneID" id="18563267"/>
<feature type="transmembrane region" description="Helical" evidence="1">
    <location>
        <begin position="42"/>
        <end position="63"/>
    </location>
</feature>
<dbReference type="OrthoDB" id="40569at10239"/>
<evidence type="ECO:0000256" key="1">
    <source>
        <dbReference type="SAM" id="Phobius"/>
    </source>
</evidence>
<feature type="transmembrane region" description="Helical" evidence="1">
    <location>
        <begin position="75"/>
        <end position="100"/>
    </location>
</feature>
<protein>
    <submittedName>
        <fullName evidence="2">Gp48</fullName>
    </submittedName>
</protein>
<dbReference type="EMBL" id="JN638751">
    <property type="protein sequence ID" value="AEO93319.1"/>
    <property type="molecule type" value="Genomic_DNA"/>
</dbReference>
<proteinExistence type="predicted"/>
<dbReference type="KEGG" id="vg:18563267"/>
<evidence type="ECO:0000313" key="2">
    <source>
        <dbReference type="EMBL" id="AEO93319.1"/>
    </source>
</evidence>
<gene>
    <name evidence="2" type="primary">48</name>
    <name evidence="2" type="ORF">G_48</name>
</gene>
<feature type="transmembrane region" description="Helical" evidence="1">
    <location>
        <begin position="12"/>
        <end position="36"/>
    </location>
</feature>
<feature type="transmembrane region" description="Helical" evidence="1">
    <location>
        <begin position="106"/>
        <end position="127"/>
    </location>
</feature>
<reference evidence="2 3" key="1">
    <citation type="submission" date="2011-09" db="EMBL/GenBank/DDBJ databases">
        <authorList>
            <person name="Pope W.H."/>
            <person name="Pedulla M.L."/>
            <person name="Ford M.E."/>
            <person name="Peebles C.L."/>
            <person name="Hatfull G.H."/>
            <person name="Hendrix R.W."/>
        </authorList>
    </citation>
    <scope>NUCLEOTIDE SEQUENCE [LARGE SCALE GENOMIC DNA]</scope>
    <source>
        <strain evidence="2">G</strain>
    </source>
</reference>